<dbReference type="Proteomes" id="UP000763802">
    <property type="component" value="Unassembled WGS sequence"/>
</dbReference>
<dbReference type="EMBL" id="JAHHDY010000031">
    <property type="protein sequence ID" value="MBT3143871.1"/>
    <property type="molecule type" value="Genomic_DNA"/>
</dbReference>
<proteinExistence type="inferred from homology"/>
<evidence type="ECO:0000256" key="1">
    <source>
        <dbReference type="ARBA" id="ARBA00008769"/>
    </source>
</evidence>
<sequence>MSPYTAFQNLAFNTNPTINAPNPGLGIAGGLKLSRNIYAVGSIADANADPTSPDLDVFSDGKLFKSLKVGYTSDFERIYFDNVHLTFWHANAADDGTRTEDYGVAFSAAWFVNNTWFPFFRAGVNKGEAALY</sequence>
<name>A0ABS5WXL5_9RHOB</name>
<evidence type="ECO:0000313" key="3">
    <source>
        <dbReference type="Proteomes" id="UP000763802"/>
    </source>
</evidence>
<keyword evidence="3" id="KW-1185">Reference proteome</keyword>
<comment type="similarity">
    <text evidence="1">Belongs to the OprB family.</text>
</comment>
<reference evidence="2 3" key="1">
    <citation type="submission" date="2021-05" db="EMBL/GenBank/DDBJ databases">
        <title>Draft genomes of marine bacteria isolated from model chitin particles.</title>
        <authorList>
            <person name="Datta M.S."/>
            <person name="Schwartzman J.A."/>
            <person name="Cordero O."/>
        </authorList>
    </citation>
    <scope>NUCLEOTIDE SEQUENCE [LARGE SCALE GENOMIC DNA]</scope>
    <source>
        <strain evidence="2 3">4E07</strain>
    </source>
</reference>
<comment type="caution">
    <text evidence="2">The sequence shown here is derived from an EMBL/GenBank/DDBJ whole genome shotgun (WGS) entry which is preliminary data.</text>
</comment>
<dbReference type="RefSeq" id="WP_181824477.1">
    <property type="nucleotide sequence ID" value="NZ_JAHHDY010000031.1"/>
</dbReference>
<accession>A0ABS5WXL5</accession>
<gene>
    <name evidence="2" type="ORF">KL867_22695</name>
</gene>
<organism evidence="2 3">
    <name type="scientific">Falsiruegeria litorea</name>
    <dbReference type="NCBI Taxonomy" id="1280831"/>
    <lineage>
        <taxon>Bacteria</taxon>
        <taxon>Pseudomonadati</taxon>
        <taxon>Pseudomonadota</taxon>
        <taxon>Alphaproteobacteria</taxon>
        <taxon>Rhodobacterales</taxon>
        <taxon>Roseobacteraceae</taxon>
        <taxon>Falsiruegeria</taxon>
    </lineage>
</organism>
<dbReference type="Gene3D" id="2.40.160.180">
    <property type="entry name" value="Carbohydrate-selective porin OprB"/>
    <property type="match status" value="1"/>
</dbReference>
<protein>
    <submittedName>
        <fullName evidence="2">Uncharacterized protein</fullName>
    </submittedName>
</protein>
<evidence type="ECO:0000313" key="2">
    <source>
        <dbReference type="EMBL" id="MBT3143871.1"/>
    </source>
</evidence>
<dbReference type="InterPro" id="IPR038673">
    <property type="entry name" value="OprB_sf"/>
</dbReference>